<dbReference type="OrthoDB" id="26212at2"/>
<name>K6WST7_9MICO</name>
<reference evidence="2 3" key="1">
    <citation type="submission" date="2012-08" db="EMBL/GenBank/DDBJ databases">
        <title>Whole genome shotgun sequence of Kineosphaera limosa NBRC 100340.</title>
        <authorList>
            <person name="Yoshida I."/>
            <person name="Isaki S."/>
            <person name="Hosoyama A."/>
            <person name="Tsuchikane K."/>
            <person name="Katsumata H."/>
            <person name="Ando Y."/>
            <person name="Ohji S."/>
            <person name="Hamada M."/>
            <person name="Tamura T."/>
            <person name="Yamazoe A."/>
            <person name="Yamazaki S."/>
            <person name="Fujita N."/>
        </authorList>
    </citation>
    <scope>NUCLEOTIDE SEQUENCE [LARGE SCALE GENOMIC DNA]</scope>
    <source>
        <strain evidence="2 3">NBRC 100340</strain>
    </source>
</reference>
<organism evidence="2 3">
    <name type="scientific">Kineosphaera limosa NBRC 100340</name>
    <dbReference type="NCBI Taxonomy" id="1184609"/>
    <lineage>
        <taxon>Bacteria</taxon>
        <taxon>Bacillati</taxon>
        <taxon>Actinomycetota</taxon>
        <taxon>Actinomycetes</taxon>
        <taxon>Micrococcales</taxon>
        <taxon>Dermatophilaceae</taxon>
        <taxon>Kineosphaera</taxon>
    </lineage>
</organism>
<protein>
    <recommendedName>
        <fullName evidence="1">Helix-turn-helix domain-containing protein</fullName>
    </recommendedName>
</protein>
<feature type="domain" description="Helix-turn-helix" evidence="1">
    <location>
        <begin position="99"/>
        <end position="148"/>
    </location>
</feature>
<dbReference type="InterPro" id="IPR010093">
    <property type="entry name" value="SinI_DNA-bd"/>
</dbReference>
<comment type="caution">
    <text evidence="2">The sequence shown here is derived from an EMBL/GenBank/DDBJ whole genome shotgun (WGS) entry which is preliminary data.</text>
</comment>
<dbReference type="EMBL" id="BAHD01000017">
    <property type="protein sequence ID" value="GAB95167.1"/>
    <property type="molecule type" value="Genomic_DNA"/>
</dbReference>
<evidence type="ECO:0000259" key="1">
    <source>
        <dbReference type="Pfam" id="PF12728"/>
    </source>
</evidence>
<dbReference type="Proteomes" id="UP000008366">
    <property type="component" value="Unassembled WGS sequence"/>
</dbReference>
<dbReference type="NCBIfam" id="TIGR01764">
    <property type="entry name" value="excise"/>
    <property type="match status" value="1"/>
</dbReference>
<keyword evidence="3" id="KW-1185">Reference proteome</keyword>
<dbReference type="eggNOG" id="COG3311">
    <property type="taxonomic scope" value="Bacteria"/>
</dbReference>
<sequence length="160" mass="16603">MTANPAMDPRTYVPRGSNAQLLDDLRALLGPPAAPGGTTATGSLPVIDPATPPAASGRLHVSHGKDSAELPAQVADALRLLVAALADGRPVTVAPQTHLVTPQEAAQMLGVTKTQLEELMDSGALPYRTIGRHQRILLTDVLASVRRRLGDQAGLGLGDD</sequence>
<accession>K6WST7</accession>
<dbReference type="RefSeq" id="WP_006591699.1">
    <property type="nucleotide sequence ID" value="NZ_BAHD01000017.1"/>
</dbReference>
<dbReference type="STRING" id="1184609.KILIM_017_00120"/>
<gene>
    <name evidence="2" type="ORF">KILIM_017_00120</name>
</gene>
<dbReference type="GO" id="GO:0003677">
    <property type="term" value="F:DNA binding"/>
    <property type="evidence" value="ECO:0007669"/>
    <property type="project" value="InterPro"/>
</dbReference>
<dbReference type="InterPro" id="IPR041657">
    <property type="entry name" value="HTH_17"/>
</dbReference>
<evidence type="ECO:0000313" key="3">
    <source>
        <dbReference type="Proteomes" id="UP000008366"/>
    </source>
</evidence>
<dbReference type="AlphaFoldDB" id="K6WST7"/>
<evidence type="ECO:0000313" key="2">
    <source>
        <dbReference type="EMBL" id="GAB95167.1"/>
    </source>
</evidence>
<proteinExistence type="predicted"/>
<dbReference type="Pfam" id="PF12728">
    <property type="entry name" value="HTH_17"/>
    <property type="match status" value="1"/>
</dbReference>